<dbReference type="OrthoDB" id="1260127at2"/>
<accession>A0A085ZZB2</accession>
<comment type="caution">
    <text evidence="1">The sequence shown here is derived from an EMBL/GenBank/DDBJ whole genome shotgun (WGS) entry which is preliminary data.</text>
</comment>
<dbReference type="STRING" id="445961.IW15_22220"/>
<proteinExistence type="predicted"/>
<dbReference type="EMBL" id="JPRH01000017">
    <property type="protein sequence ID" value="KFF09776.1"/>
    <property type="molecule type" value="Genomic_DNA"/>
</dbReference>
<dbReference type="eggNOG" id="ENOG5033J1N">
    <property type="taxonomic scope" value="Bacteria"/>
</dbReference>
<protein>
    <submittedName>
        <fullName evidence="1">Transposase</fullName>
    </submittedName>
</protein>
<organism evidence="1 2">
    <name type="scientific">Chryseobacterium soli</name>
    <dbReference type="NCBI Taxonomy" id="445961"/>
    <lineage>
        <taxon>Bacteria</taxon>
        <taxon>Pseudomonadati</taxon>
        <taxon>Bacteroidota</taxon>
        <taxon>Flavobacteriia</taxon>
        <taxon>Flavobacteriales</taxon>
        <taxon>Weeksellaceae</taxon>
        <taxon>Chryseobacterium group</taxon>
        <taxon>Chryseobacterium</taxon>
    </lineage>
</organism>
<gene>
    <name evidence="1" type="ORF">IW15_22220</name>
</gene>
<evidence type="ECO:0000313" key="2">
    <source>
        <dbReference type="Proteomes" id="UP000028705"/>
    </source>
</evidence>
<dbReference type="Proteomes" id="UP000028705">
    <property type="component" value="Unassembled WGS sequence"/>
</dbReference>
<sequence>MKQNPDTYPDYKAIYKDILIEKFPDKIEKCLPLLDKKRLSAIDILNLNQKIFGQSKPESSKINQQLHSYCKDDILQILGYQKKHKLNNTKLANHFKLSRNTVAKWKRIFLG</sequence>
<keyword evidence="2" id="KW-1185">Reference proteome</keyword>
<dbReference type="AlphaFoldDB" id="A0A085ZZB2"/>
<reference evidence="1 2" key="1">
    <citation type="submission" date="2014-07" db="EMBL/GenBank/DDBJ databases">
        <title>Genome of Chryseobacterium soli DSM 19298.</title>
        <authorList>
            <person name="Stropko S.J."/>
            <person name="Pipes S.E."/>
            <person name="Newman J."/>
        </authorList>
    </citation>
    <scope>NUCLEOTIDE SEQUENCE [LARGE SCALE GENOMIC DNA]</scope>
    <source>
        <strain evidence="1 2">DSM 19298</strain>
    </source>
</reference>
<name>A0A085ZZB2_9FLAO</name>
<dbReference type="RefSeq" id="WP_034715562.1">
    <property type="nucleotide sequence ID" value="NZ_JPRH01000017.1"/>
</dbReference>
<evidence type="ECO:0000313" key="1">
    <source>
        <dbReference type="EMBL" id="KFF09776.1"/>
    </source>
</evidence>